<feature type="binding site" evidence="5">
    <location>
        <position position="140"/>
    </location>
    <ligand>
        <name>pyridoxal 5'-phosphate</name>
        <dbReference type="ChEBI" id="CHEBI:597326"/>
    </ligand>
</feature>
<keyword evidence="4 5" id="KW-0663">Pyridoxal phosphate</keyword>
<keyword evidence="2 5" id="KW-0028">Amino-acid biosynthesis</keyword>
<dbReference type="PANTHER" id="PTHR11986">
    <property type="entry name" value="AMINOTRANSFERASE CLASS III"/>
    <property type="match status" value="1"/>
</dbReference>
<dbReference type="Gene3D" id="3.40.640.10">
    <property type="entry name" value="Type I PLP-dependent aspartate aminotransferase-like (Major domain)"/>
    <property type="match status" value="1"/>
</dbReference>
<organism evidence="6 7">
    <name type="scientific">Blautia producta</name>
    <dbReference type="NCBI Taxonomy" id="33035"/>
    <lineage>
        <taxon>Bacteria</taxon>
        <taxon>Bacillati</taxon>
        <taxon>Bacillota</taxon>
        <taxon>Clostridia</taxon>
        <taxon>Lachnospirales</taxon>
        <taxon>Lachnospiraceae</taxon>
        <taxon>Blautia</taxon>
    </lineage>
</organism>
<dbReference type="SUPFAM" id="SSF53383">
    <property type="entry name" value="PLP-dependent transferases"/>
    <property type="match status" value="1"/>
</dbReference>
<evidence type="ECO:0000313" key="7">
    <source>
        <dbReference type="Proteomes" id="UP001325248"/>
    </source>
</evidence>
<comment type="subunit">
    <text evidence="5">Homodimer.</text>
</comment>
<name>A0ABZ0U7I9_9FIRM</name>
<dbReference type="InterPro" id="IPR049704">
    <property type="entry name" value="Aminotrans_3_PPA_site"/>
</dbReference>
<dbReference type="Gene3D" id="3.90.1150.10">
    <property type="entry name" value="Aspartate Aminotransferase, domain 1"/>
    <property type="match status" value="1"/>
</dbReference>
<feature type="binding site" evidence="5">
    <location>
        <position position="283"/>
    </location>
    <ligand>
        <name>N(2)-acetyl-L-ornithine</name>
        <dbReference type="ChEBI" id="CHEBI:57805"/>
    </ligand>
</feature>
<dbReference type="EMBL" id="CP136422">
    <property type="protein sequence ID" value="WPX73196.1"/>
    <property type="molecule type" value="Genomic_DNA"/>
</dbReference>
<reference evidence="6" key="1">
    <citation type="submission" date="2023-10" db="EMBL/GenBank/DDBJ databases">
        <title>Genome sequence of Blautia coccoides DSM 935.</title>
        <authorList>
            <person name="Boeer T."/>
            <person name="Bengelsdorf F.R."/>
            <person name="Daniel R."/>
            <person name="Poehlein A."/>
        </authorList>
    </citation>
    <scope>NUCLEOTIDE SEQUENCE [LARGE SCALE GENOMIC DNA]</scope>
    <source>
        <strain evidence="6">DSM 935</strain>
    </source>
</reference>
<keyword evidence="1 5" id="KW-0032">Aminotransferase</keyword>
<dbReference type="InterPro" id="IPR050103">
    <property type="entry name" value="Class-III_PLP-dep_AT"/>
</dbReference>
<dbReference type="HAMAP" id="MF_01107">
    <property type="entry name" value="ArgD_aminotrans_3"/>
    <property type="match status" value="1"/>
</dbReference>
<comment type="similarity">
    <text evidence="5">Belongs to the class-III pyridoxal-phosphate-dependent aminotransferase family. ArgD subfamily.</text>
</comment>
<accession>A0ABZ0U7I9</accession>
<proteinExistence type="inferred from homology"/>
<keyword evidence="3 5" id="KW-0808">Transferase</keyword>
<dbReference type="GO" id="GO:0003992">
    <property type="term" value="F:N2-acetyl-L-ornithine:2-oxoglutarate 5-aminotransferase activity"/>
    <property type="evidence" value="ECO:0007669"/>
    <property type="project" value="UniProtKB-EC"/>
</dbReference>
<comment type="miscellaneous">
    <text evidence="5">May also have succinyldiaminopimelate aminotransferase activity, thus carrying out the corresponding step in lysine biosynthesis.</text>
</comment>
<sequence>MKTKSNAYMERAENVILHTYNRFPVVLEKGDGVRLYDVDGKEYLDFAAGIAVFALGYNNQAYNQALKDQIDKVIHTSNLFYNVPMVEAAEKLTKASGLDKAFFTNSGTEAIEGAIKVARKYAWLKDKNTDHEIIAMRHSFHGRSLGALSVTGNTHYQEPFKPLIGGIKFADFNDLESVKSQITEKTCAVIMETVQGEGGIYPVEPEFLKGVRALCDEHDILLILDEIQCGMGRTGCMFAFQDYGVEPDVMTTAKALGCGVPVGAFVLNQKTAEKSLVPGDHGTTYGGNPFACAAVSKVFDLFESEKILEHVKKISAYLEEKLDALVQKYDFLTARRGKGLMQGIVVTGRPVGEIVSKAIENGLMVISAGSDVLRLVPPLVITERDVDEMIEKLEKSF</sequence>
<feature type="modified residue" description="N6-(pyridoxal phosphate)lysine" evidence="5">
    <location>
        <position position="254"/>
    </location>
</feature>
<keyword evidence="5" id="KW-0963">Cytoplasm</keyword>
<dbReference type="PIRSF" id="PIRSF000521">
    <property type="entry name" value="Transaminase_4ab_Lys_Orn"/>
    <property type="match status" value="1"/>
</dbReference>
<comment type="pathway">
    <text evidence="5">Amino-acid biosynthesis; L-arginine biosynthesis; N(2)-acetyl-L-ornithine from L-glutamate: step 4/4.</text>
</comment>
<dbReference type="PROSITE" id="PS00600">
    <property type="entry name" value="AA_TRANSFER_CLASS_3"/>
    <property type="match status" value="1"/>
</dbReference>
<feature type="binding site" evidence="5">
    <location>
        <begin position="107"/>
        <end position="108"/>
    </location>
    <ligand>
        <name>pyridoxal 5'-phosphate</name>
        <dbReference type="ChEBI" id="CHEBI:597326"/>
    </ligand>
</feature>
<protein>
    <recommendedName>
        <fullName evidence="5">Acetylornithine aminotransferase</fullName>
        <shortName evidence="5">ACOAT</shortName>
        <ecNumber evidence="5">2.6.1.11</ecNumber>
    </recommendedName>
</protein>
<dbReference type="InterPro" id="IPR015421">
    <property type="entry name" value="PyrdxlP-dep_Trfase_major"/>
</dbReference>
<evidence type="ECO:0000256" key="5">
    <source>
        <dbReference type="HAMAP-Rule" id="MF_01107"/>
    </source>
</evidence>
<dbReference type="EC" id="2.6.1.11" evidence="5"/>
<keyword evidence="7" id="KW-1185">Reference proteome</keyword>
<dbReference type="InterPro" id="IPR015422">
    <property type="entry name" value="PyrdxlP-dep_Trfase_small"/>
</dbReference>
<keyword evidence="5" id="KW-0055">Arginine biosynthesis</keyword>
<dbReference type="InterPro" id="IPR015424">
    <property type="entry name" value="PyrdxlP-dep_Trfase"/>
</dbReference>
<evidence type="ECO:0000256" key="1">
    <source>
        <dbReference type="ARBA" id="ARBA00022576"/>
    </source>
</evidence>
<evidence type="ECO:0000256" key="3">
    <source>
        <dbReference type="ARBA" id="ARBA00022679"/>
    </source>
</evidence>
<dbReference type="NCBIfam" id="NF002325">
    <property type="entry name" value="PRK01278.1"/>
    <property type="match status" value="1"/>
</dbReference>
<evidence type="ECO:0000313" key="6">
    <source>
        <dbReference type="EMBL" id="WPX73196.1"/>
    </source>
</evidence>
<dbReference type="Pfam" id="PF00202">
    <property type="entry name" value="Aminotran_3"/>
    <property type="match status" value="1"/>
</dbReference>
<evidence type="ECO:0000256" key="4">
    <source>
        <dbReference type="ARBA" id="ARBA00022898"/>
    </source>
</evidence>
<dbReference type="PANTHER" id="PTHR11986:SF79">
    <property type="entry name" value="ACETYLORNITHINE AMINOTRANSFERASE, MITOCHONDRIAL"/>
    <property type="match status" value="1"/>
</dbReference>
<gene>
    <name evidence="6" type="primary">argD_1</name>
    <name evidence="5" type="synonym">argD</name>
    <name evidence="6" type="ORF">BLCOC_15370</name>
</gene>
<feature type="binding site" evidence="5">
    <location>
        <begin position="225"/>
        <end position="228"/>
    </location>
    <ligand>
        <name>pyridoxal 5'-phosphate</name>
        <dbReference type="ChEBI" id="CHEBI:597326"/>
    </ligand>
</feature>
<dbReference type="InterPro" id="IPR004636">
    <property type="entry name" value="AcOrn/SuccOrn_fam"/>
</dbReference>
<comment type="catalytic activity">
    <reaction evidence="5">
        <text>N(2)-acetyl-L-ornithine + 2-oxoglutarate = N-acetyl-L-glutamate 5-semialdehyde + L-glutamate</text>
        <dbReference type="Rhea" id="RHEA:18049"/>
        <dbReference type="ChEBI" id="CHEBI:16810"/>
        <dbReference type="ChEBI" id="CHEBI:29123"/>
        <dbReference type="ChEBI" id="CHEBI:29985"/>
        <dbReference type="ChEBI" id="CHEBI:57805"/>
        <dbReference type="EC" id="2.6.1.11"/>
    </reaction>
</comment>
<comment type="subcellular location">
    <subcellularLocation>
        <location evidence="5">Cytoplasm</location>
    </subcellularLocation>
</comment>
<dbReference type="Proteomes" id="UP001325248">
    <property type="component" value="Chromosome"/>
</dbReference>
<evidence type="ECO:0000256" key="2">
    <source>
        <dbReference type="ARBA" id="ARBA00022605"/>
    </source>
</evidence>
<feature type="binding site" evidence="5">
    <location>
        <position position="143"/>
    </location>
    <ligand>
        <name>N(2)-acetyl-L-ornithine</name>
        <dbReference type="ChEBI" id="CHEBI:57805"/>
    </ligand>
</feature>
<feature type="binding site" evidence="5">
    <location>
        <position position="284"/>
    </location>
    <ligand>
        <name>pyridoxal 5'-phosphate</name>
        <dbReference type="ChEBI" id="CHEBI:597326"/>
    </ligand>
</feature>
<comment type="cofactor">
    <cofactor evidence="5">
        <name>pyridoxal 5'-phosphate</name>
        <dbReference type="ChEBI" id="CHEBI:597326"/>
    </cofactor>
    <text evidence="5">Binds 1 pyridoxal phosphate per subunit.</text>
</comment>
<dbReference type="CDD" id="cd00610">
    <property type="entry name" value="OAT_like"/>
    <property type="match status" value="1"/>
</dbReference>
<dbReference type="NCBIfam" id="TIGR00707">
    <property type="entry name" value="argD"/>
    <property type="match status" value="1"/>
</dbReference>
<dbReference type="InterPro" id="IPR005814">
    <property type="entry name" value="Aminotrans_3"/>
</dbReference>